<proteinExistence type="predicted"/>
<evidence type="ECO:0000313" key="5">
    <source>
        <dbReference type="EMBL" id="OPJ62110.1"/>
    </source>
</evidence>
<evidence type="ECO:0000259" key="4">
    <source>
        <dbReference type="PROSITE" id="PS50995"/>
    </source>
</evidence>
<dbReference type="InterPro" id="IPR036390">
    <property type="entry name" value="WH_DNA-bd_sf"/>
</dbReference>
<keyword evidence="2" id="KW-0238">DNA-binding</keyword>
<dbReference type="SUPFAM" id="SSF46785">
    <property type="entry name" value="Winged helix' DNA-binding domain"/>
    <property type="match status" value="1"/>
</dbReference>
<dbReference type="RefSeq" id="WP_079423710.1">
    <property type="nucleotide sequence ID" value="NZ_MZGV01000017.1"/>
</dbReference>
<keyword evidence="6" id="KW-1185">Reference proteome</keyword>
<dbReference type="SMART" id="SM00347">
    <property type="entry name" value="HTH_MARR"/>
    <property type="match status" value="1"/>
</dbReference>
<accession>A0A1V4IQM3</accession>
<dbReference type="Gene3D" id="1.10.10.10">
    <property type="entry name" value="Winged helix-like DNA-binding domain superfamily/Winged helix DNA-binding domain"/>
    <property type="match status" value="1"/>
</dbReference>
<dbReference type="EMBL" id="MZGV01000017">
    <property type="protein sequence ID" value="OPJ62110.1"/>
    <property type="molecule type" value="Genomic_DNA"/>
</dbReference>
<dbReference type="PROSITE" id="PS50995">
    <property type="entry name" value="HTH_MARR_2"/>
    <property type="match status" value="1"/>
</dbReference>
<dbReference type="PANTHER" id="PTHR35790:SF4">
    <property type="entry name" value="HTH-TYPE TRANSCRIPTIONAL REGULATOR PCHR"/>
    <property type="match status" value="1"/>
</dbReference>
<dbReference type="InterPro" id="IPR036388">
    <property type="entry name" value="WH-like_DNA-bd_sf"/>
</dbReference>
<evidence type="ECO:0000313" key="6">
    <source>
        <dbReference type="Proteomes" id="UP000190080"/>
    </source>
</evidence>
<comment type="caution">
    <text evidence="5">The sequence shown here is derived from an EMBL/GenBank/DDBJ whole genome shotgun (WGS) entry which is preliminary data.</text>
</comment>
<reference evidence="5 6" key="1">
    <citation type="submission" date="2017-03" db="EMBL/GenBank/DDBJ databases">
        <title>Genome sequence of Clostridium oryzae DSM 28571.</title>
        <authorList>
            <person name="Poehlein A."/>
            <person name="Daniel R."/>
        </authorList>
    </citation>
    <scope>NUCLEOTIDE SEQUENCE [LARGE SCALE GENOMIC DNA]</scope>
    <source>
        <strain evidence="5 6">DSM 28571</strain>
    </source>
</reference>
<protein>
    <submittedName>
        <fullName evidence="5">MarR family protein</fullName>
    </submittedName>
</protein>
<evidence type="ECO:0000256" key="3">
    <source>
        <dbReference type="ARBA" id="ARBA00023163"/>
    </source>
</evidence>
<organism evidence="5 6">
    <name type="scientific">Clostridium oryzae</name>
    <dbReference type="NCBI Taxonomy" id="1450648"/>
    <lineage>
        <taxon>Bacteria</taxon>
        <taxon>Bacillati</taxon>
        <taxon>Bacillota</taxon>
        <taxon>Clostridia</taxon>
        <taxon>Eubacteriales</taxon>
        <taxon>Clostridiaceae</taxon>
        <taxon>Clostridium</taxon>
    </lineage>
</organism>
<sequence>MENEESLMNQIDRIIHKYTQMEKKKRHYGANICLTFAEIHTIDSIGSNDGINITQLALLRGITKGAVSQMIYKLMDKGFVIKQVSPKSDAEIILKLTELGKKVYDAHLNFHKEKNKLIRSKLEKVSKEDYLKLKGAMDFYESMVDEMNRE</sequence>
<dbReference type="AlphaFoldDB" id="A0A1V4IQM3"/>
<dbReference type="Proteomes" id="UP000190080">
    <property type="component" value="Unassembled WGS sequence"/>
</dbReference>
<evidence type="ECO:0000256" key="2">
    <source>
        <dbReference type="ARBA" id="ARBA00023125"/>
    </source>
</evidence>
<name>A0A1V4IQM3_9CLOT</name>
<feature type="domain" description="HTH marR-type" evidence="4">
    <location>
        <begin position="4"/>
        <end position="145"/>
    </location>
</feature>
<dbReference type="Pfam" id="PF12802">
    <property type="entry name" value="MarR_2"/>
    <property type="match status" value="1"/>
</dbReference>
<dbReference type="STRING" id="1450648.CLORY_19330"/>
<dbReference type="InterPro" id="IPR000835">
    <property type="entry name" value="HTH_MarR-typ"/>
</dbReference>
<dbReference type="PANTHER" id="PTHR35790">
    <property type="entry name" value="HTH-TYPE TRANSCRIPTIONAL REGULATOR PCHR"/>
    <property type="match status" value="1"/>
</dbReference>
<dbReference type="InterPro" id="IPR052067">
    <property type="entry name" value="Metal_resp_HTH_trans_reg"/>
</dbReference>
<keyword evidence="3" id="KW-0804">Transcription</keyword>
<dbReference type="GO" id="GO:0003677">
    <property type="term" value="F:DNA binding"/>
    <property type="evidence" value="ECO:0007669"/>
    <property type="project" value="UniProtKB-KW"/>
</dbReference>
<evidence type="ECO:0000256" key="1">
    <source>
        <dbReference type="ARBA" id="ARBA00023015"/>
    </source>
</evidence>
<gene>
    <name evidence="5" type="ORF">CLORY_19330</name>
</gene>
<dbReference type="OrthoDB" id="5358347at2"/>
<keyword evidence="1" id="KW-0805">Transcription regulation</keyword>
<dbReference type="GO" id="GO:0003700">
    <property type="term" value="F:DNA-binding transcription factor activity"/>
    <property type="evidence" value="ECO:0007669"/>
    <property type="project" value="InterPro"/>
</dbReference>